<reference evidence="1 2" key="1">
    <citation type="submission" date="2015-08" db="EMBL/GenBank/DDBJ databases">
        <title>Next Generation Sequencing and Analysis of the Genome of Puccinia sorghi L Schw, the Causal Agent of Maize Common Rust.</title>
        <authorList>
            <person name="Rochi L."/>
            <person name="Burguener G."/>
            <person name="Darino M."/>
            <person name="Turjanski A."/>
            <person name="Kreff E."/>
            <person name="Dieguez M.J."/>
            <person name="Sacco F."/>
        </authorList>
    </citation>
    <scope>NUCLEOTIDE SEQUENCE [LARGE SCALE GENOMIC DNA]</scope>
    <source>
        <strain evidence="1 2">RO10H11247</strain>
    </source>
</reference>
<organism evidence="1 2">
    <name type="scientific">Puccinia sorghi</name>
    <dbReference type="NCBI Taxonomy" id="27349"/>
    <lineage>
        <taxon>Eukaryota</taxon>
        <taxon>Fungi</taxon>
        <taxon>Dikarya</taxon>
        <taxon>Basidiomycota</taxon>
        <taxon>Pucciniomycotina</taxon>
        <taxon>Pucciniomycetes</taxon>
        <taxon>Pucciniales</taxon>
        <taxon>Pucciniaceae</taxon>
        <taxon>Puccinia</taxon>
    </lineage>
</organism>
<dbReference type="EMBL" id="LAVV01006416">
    <property type="protein sequence ID" value="KNZ60046.1"/>
    <property type="molecule type" value="Genomic_DNA"/>
</dbReference>
<dbReference type="AlphaFoldDB" id="A0A0L6VGZ0"/>
<comment type="caution">
    <text evidence="1">The sequence shown here is derived from an EMBL/GenBank/DDBJ whole genome shotgun (WGS) entry which is preliminary data.</text>
</comment>
<evidence type="ECO:0000313" key="2">
    <source>
        <dbReference type="Proteomes" id="UP000037035"/>
    </source>
</evidence>
<dbReference type="Proteomes" id="UP000037035">
    <property type="component" value="Unassembled WGS sequence"/>
</dbReference>
<dbReference type="OrthoDB" id="3054497at2759"/>
<evidence type="ECO:0008006" key="3">
    <source>
        <dbReference type="Google" id="ProtNLM"/>
    </source>
</evidence>
<keyword evidence="2" id="KW-1185">Reference proteome</keyword>
<evidence type="ECO:0000313" key="1">
    <source>
        <dbReference type="EMBL" id="KNZ60046.1"/>
    </source>
</evidence>
<accession>A0A0L6VGZ0</accession>
<dbReference type="VEuPathDB" id="FungiDB:VP01_1620g1"/>
<sequence>MEKDPTSFNKAVDGEKSKGLRDSIECELPEKLLNLTWVLCIKGSQQKFGKDYFDTFSPTGKFLSLLTLLVLAIDLQISIKQFYVKSVFLFAPLQE</sequence>
<protein>
    <recommendedName>
        <fullName evidence="3">Reverse transcriptase Ty1/copia-type domain-containing protein</fullName>
    </recommendedName>
</protein>
<proteinExistence type="predicted"/>
<gene>
    <name evidence="1" type="ORF">VP01_1620g1</name>
</gene>
<name>A0A0L6VGZ0_9BASI</name>